<evidence type="ECO:0000313" key="3">
    <source>
        <dbReference type="Proteomes" id="UP000192505"/>
    </source>
</evidence>
<protein>
    <recommendedName>
        <fullName evidence="4">Conjugal transfer protein TrbH</fullName>
    </recommendedName>
</protein>
<dbReference type="Pfam" id="PF07283">
    <property type="entry name" value="TrbH"/>
    <property type="match status" value="1"/>
</dbReference>
<accession>A0A1W9KQ28</accession>
<sequence length="161" mass="17370">MRKFLFLALLLAGLAGCATAPAPYGNFVQNSAQANDKKMVDDLVKKLAALYPPASTRFDLQQATPDYFGAYLVESLRAKGYAVLEFKPEPKAATATASEASSAPAASATPGLPLTYIVDQAKGSDLYRVTVTINRQQSLDRAYQVAQDGVLYPAGYWVRKE</sequence>
<proteinExistence type="predicted"/>
<dbReference type="EMBL" id="MTEI01000019">
    <property type="protein sequence ID" value="OQW86299.1"/>
    <property type="molecule type" value="Genomic_DNA"/>
</dbReference>
<evidence type="ECO:0000256" key="1">
    <source>
        <dbReference type="SAM" id="SignalP"/>
    </source>
</evidence>
<dbReference type="AlphaFoldDB" id="A0A1W9KQ28"/>
<keyword evidence="1" id="KW-0732">Signal</keyword>
<evidence type="ECO:0000313" key="2">
    <source>
        <dbReference type="EMBL" id="OQW86299.1"/>
    </source>
</evidence>
<dbReference type="Proteomes" id="UP000192505">
    <property type="component" value="Unassembled WGS sequence"/>
</dbReference>
<dbReference type="PROSITE" id="PS51257">
    <property type="entry name" value="PROKAR_LIPOPROTEIN"/>
    <property type="match status" value="1"/>
</dbReference>
<name>A0A1W9KQ28_9BURK</name>
<gene>
    <name evidence="2" type="ORF">BWK72_18170</name>
</gene>
<feature type="chain" id="PRO_5011964277" description="Conjugal transfer protein TrbH" evidence="1">
    <location>
        <begin position="21"/>
        <end position="161"/>
    </location>
</feature>
<feature type="signal peptide" evidence="1">
    <location>
        <begin position="1"/>
        <end position="20"/>
    </location>
</feature>
<comment type="caution">
    <text evidence="2">The sequence shown here is derived from an EMBL/GenBank/DDBJ whole genome shotgun (WGS) entry which is preliminary data.</text>
</comment>
<organism evidence="2 3">
    <name type="scientific">Rhodoferax ferrireducens</name>
    <dbReference type="NCBI Taxonomy" id="192843"/>
    <lineage>
        <taxon>Bacteria</taxon>
        <taxon>Pseudomonadati</taxon>
        <taxon>Pseudomonadota</taxon>
        <taxon>Betaproteobacteria</taxon>
        <taxon>Burkholderiales</taxon>
        <taxon>Comamonadaceae</taxon>
        <taxon>Rhodoferax</taxon>
    </lineage>
</organism>
<evidence type="ECO:0008006" key="4">
    <source>
        <dbReference type="Google" id="ProtNLM"/>
    </source>
</evidence>
<dbReference type="InterPro" id="IPR010837">
    <property type="entry name" value="Conjugal_tfr_TrbH"/>
</dbReference>
<reference evidence="2 3" key="1">
    <citation type="submission" date="2017-01" db="EMBL/GenBank/DDBJ databases">
        <title>Novel large sulfur bacteria in the metagenomes of groundwater-fed chemosynthetic microbial mats in the Lake Huron basin.</title>
        <authorList>
            <person name="Sharrar A.M."/>
            <person name="Flood B.E."/>
            <person name="Bailey J.V."/>
            <person name="Jones D.S."/>
            <person name="Biddanda B."/>
            <person name="Ruberg S.A."/>
            <person name="Marcus D.N."/>
            <person name="Dick G.J."/>
        </authorList>
    </citation>
    <scope>NUCLEOTIDE SEQUENCE [LARGE SCALE GENOMIC DNA]</scope>
    <source>
        <strain evidence="2">A7</strain>
    </source>
</reference>